<name>A0A0D7B8E2_9AGAR</name>
<evidence type="ECO:0000256" key="9">
    <source>
        <dbReference type="ARBA" id="ARBA00048048"/>
    </source>
</evidence>
<dbReference type="STRING" id="1314674.A0A0D7B8E2"/>
<dbReference type="OrthoDB" id="9909019at2759"/>
<comment type="domain">
    <text evidence="10">The DHHC domain is required for palmitoyltransferase activity.</text>
</comment>
<comment type="subcellular location">
    <subcellularLocation>
        <location evidence="1">Membrane</location>
        <topology evidence="1">Multi-pass membrane protein</topology>
    </subcellularLocation>
</comment>
<sequence length="320" mass="36491">MICHAFTVRCFKRLERWADRITGAAGPFFIAFACAGIFTGLFAFQDVVAATLRWKLLSWPICLLVAANMVMHYWWACTVPPGFVGEDERPLSIRTGRYFDVTPATITTCSKCLSQRPERAHHCRICNRCVLKYDHHCPVRINACVGIHNERHFILFMTYFVLACGIFAVNGFDGVLLALGASYVYTGMDPWPYRIPQIAFILIYVLAAVLSLAVLSMLSYHLWMVMHAETSVESQDFHIYRKVAKRRGETFTNSYDLGKIRNLELFFNVGKGGYPYYTLLLPMRIPPYTDGRSWARRPGYRQHGGVREGEELTDDDGQDA</sequence>
<feature type="compositionally biased region" description="Acidic residues" evidence="11">
    <location>
        <begin position="311"/>
        <end position="320"/>
    </location>
</feature>
<dbReference type="InterPro" id="IPR001594">
    <property type="entry name" value="Palmitoyltrfase_DHHC"/>
</dbReference>
<feature type="transmembrane region" description="Helical" evidence="10">
    <location>
        <begin position="197"/>
        <end position="218"/>
    </location>
</feature>
<organism evidence="13 14">
    <name type="scientific">Cylindrobasidium torrendii FP15055 ss-10</name>
    <dbReference type="NCBI Taxonomy" id="1314674"/>
    <lineage>
        <taxon>Eukaryota</taxon>
        <taxon>Fungi</taxon>
        <taxon>Dikarya</taxon>
        <taxon>Basidiomycota</taxon>
        <taxon>Agaricomycotina</taxon>
        <taxon>Agaricomycetes</taxon>
        <taxon>Agaricomycetidae</taxon>
        <taxon>Agaricales</taxon>
        <taxon>Marasmiineae</taxon>
        <taxon>Physalacriaceae</taxon>
        <taxon>Cylindrobasidium</taxon>
    </lineage>
</organism>
<evidence type="ECO:0000313" key="14">
    <source>
        <dbReference type="Proteomes" id="UP000054007"/>
    </source>
</evidence>
<dbReference type="PROSITE" id="PS50216">
    <property type="entry name" value="DHHC"/>
    <property type="match status" value="1"/>
</dbReference>
<feature type="transmembrane region" description="Helical" evidence="10">
    <location>
        <begin position="21"/>
        <end position="44"/>
    </location>
</feature>
<evidence type="ECO:0000256" key="8">
    <source>
        <dbReference type="ARBA" id="ARBA00023315"/>
    </source>
</evidence>
<evidence type="ECO:0000259" key="12">
    <source>
        <dbReference type="Pfam" id="PF01529"/>
    </source>
</evidence>
<dbReference type="GO" id="GO:0016020">
    <property type="term" value="C:membrane"/>
    <property type="evidence" value="ECO:0007669"/>
    <property type="project" value="UniProtKB-SubCell"/>
</dbReference>
<comment type="similarity">
    <text evidence="10">Belongs to the DHHC palmitoyltransferase family.</text>
</comment>
<dbReference type="AlphaFoldDB" id="A0A0D7B8E2"/>
<evidence type="ECO:0000256" key="11">
    <source>
        <dbReference type="SAM" id="MobiDB-lite"/>
    </source>
</evidence>
<feature type="region of interest" description="Disordered" evidence="11">
    <location>
        <begin position="299"/>
        <end position="320"/>
    </location>
</feature>
<dbReference type="InterPro" id="IPR039859">
    <property type="entry name" value="PFA4/ZDH16/20/ERF2-like"/>
</dbReference>
<evidence type="ECO:0000256" key="4">
    <source>
        <dbReference type="ARBA" id="ARBA00022989"/>
    </source>
</evidence>
<keyword evidence="4 10" id="KW-1133">Transmembrane helix</keyword>
<dbReference type="EMBL" id="KN880545">
    <property type="protein sequence ID" value="KIY66742.1"/>
    <property type="molecule type" value="Genomic_DNA"/>
</dbReference>
<dbReference type="EC" id="2.3.1.225" evidence="10"/>
<dbReference type="Proteomes" id="UP000054007">
    <property type="component" value="Unassembled WGS sequence"/>
</dbReference>
<evidence type="ECO:0000256" key="3">
    <source>
        <dbReference type="ARBA" id="ARBA00022692"/>
    </source>
</evidence>
<keyword evidence="8 10" id="KW-0012">Acyltransferase</keyword>
<keyword evidence="3 10" id="KW-0812">Transmembrane</keyword>
<evidence type="ECO:0000256" key="1">
    <source>
        <dbReference type="ARBA" id="ARBA00004141"/>
    </source>
</evidence>
<accession>A0A0D7B8E2</accession>
<keyword evidence="14" id="KW-1185">Reference proteome</keyword>
<evidence type="ECO:0000256" key="10">
    <source>
        <dbReference type="RuleBase" id="RU079119"/>
    </source>
</evidence>
<reference evidence="13 14" key="1">
    <citation type="journal article" date="2015" name="Fungal Genet. Biol.">
        <title>Evolution of novel wood decay mechanisms in Agaricales revealed by the genome sequences of Fistulina hepatica and Cylindrobasidium torrendii.</title>
        <authorList>
            <person name="Floudas D."/>
            <person name="Held B.W."/>
            <person name="Riley R."/>
            <person name="Nagy L.G."/>
            <person name="Koehler G."/>
            <person name="Ransdell A.S."/>
            <person name="Younus H."/>
            <person name="Chow J."/>
            <person name="Chiniquy J."/>
            <person name="Lipzen A."/>
            <person name="Tritt A."/>
            <person name="Sun H."/>
            <person name="Haridas S."/>
            <person name="LaButti K."/>
            <person name="Ohm R.A."/>
            <person name="Kues U."/>
            <person name="Blanchette R.A."/>
            <person name="Grigoriev I.V."/>
            <person name="Minto R.E."/>
            <person name="Hibbett D.S."/>
        </authorList>
    </citation>
    <scope>NUCLEOTIDE SEQUENCE [LARGE SCALE GENOMIC DNA]</scope>
    <source>
        <strain evidence="13 14">FP15055 ss-10</strain>
    </source>
</reference>
<feature type="domain" description="Palmitoyltransferase DHHC" evidence="12">
    <location>
        <begin position="107"/>
        <end position="234"/>
    </location>
</feature>
<gene>
    <name evidence="13" type="ORF">CYLTODRAFT_437316</name>
</gene>
<comment type="catalytic activity">
    <reaction evidence="9 10">
        <text>L-cysteinyl-[protein] + hexadecanoyl-CoA = S-hexadecanoyl-L-cysteinyl-[protein] + CoA</text>
        <dbReference type="Rhea" id="RHEA:36683"/>
        <dbReference type="Rhea" id="RHEA-COMP:10131"/>
        <dbReference type="Rhea" id="RHEA-COMP:11032"/>
        <dbReference type="ChEBI" id="CHEBI:29950"/>
        <dbReference type="ChEBI" id="CHEBI:57287"/>
        <dbReference type="ChEBI" id="CHEBI:57379"/>
        <dbReference type="ChEBI" id="CHEBI:74151"/>
        <dbReference type="EC" id="2.3.1.225"/>
    </reaction>
</comment>
<keyword evidence="5 10" id="KW-0472">Membrane</keyword>
<evidence type="ECO:0000313" key="13">
    <source>
        <dbReference type="EMBL" id="KIY66742.1"/>
    </source>
</evidence>
<dbReference type="GO" id="GO:0019706">
    <property type="term" value="F:protein-cysteine S-palmitoyltransferase activity"/>
    <property type="evidence" value="ECO:0007669"/>
    <property type="project" value="UniProtKB-EC"/>
</dbReference>
<keyword evidence="2 10" id="KW-0808">Transferase</keyword>
<feature type="transmembrane region" description="Helical" evidence="10">
    <location>
        <begin position="56"/>
        <end position="75"/>
    </location>
</feature>
<evidence type="ECO:0000256" key="2">
    <source>
        <dbReference type="ARBA" id="ARBA00022679"/>
    </source>
</evidence>
<evidence type="ECO:0000256" key="5">
    <source>
        <dbReference type="ARBA" id="ARBA00023136"/>
    </source>
</evidence>
<evidence type="ECO:0000256" key="6">
    <source>
        <dbReference type="ARBA" id="ARBA00023139"/>
    </source>
</evidence>
<dbReference type="PANTHER" id="PTHR12246">
    <property type="entry name" value="PALMITOYLTRANSFERASE ZDHHC16"/>
    <property type="match status" value="1"/>
</dbReference>
<keyword evidence="6" id="KW-0564">Palmitate</keyword>
<proteinExistence type="inferred from homology"/>
<evidence type="ECO:0000256" key="7">
    <source>
        <dbReference type="ARBA" id="ARBA00023288"/>
    </source>
</evidence>
<feature type="transmembrane region" description="Helical" evidence="10">
    <location>
        <begin position="159"/>
        <end position="185"/>
    </location>
</feature>
<dbReference type="Pfam" id="PF01529">
    <property type="entry name" value="DHHC"/>
    <property type="match status" value="1"/>
</dbReference>
<keyword evidence="7" id="KW-0449">Lipoprotein</keyword>
<protein>
    <recommendedName>
        <fullName evidence="10">Palmitoyltransferase</fullName>
        <ecNumber evidence="10">2.3.1.225</ecNumber>
    </recommendedName>
</protein>